<keyword evidence="2" id="KW-0548">Nucleotidyltransferase</keyword>
<protein>
    <submittedName>
        <fullName evidence="2">Nucleotidyltransferase domain-containing protein</fullName>
        <ecNumber evidence="2">2.7.7.-</ecNumber>
    </submittedName>
</protein>
<dbReference type="EC" id="2.7.7.-" evidence="2"/>
<proteinExistence type="predicted"/>
<dbReference type="EMBL" id="JAUJWU010000001">
    <property type="protein sequence ID" value="MDN7244007.1"/>
    <property type="molecule type" value="Genomic_DNA"/>
</dbReference>
<dbReference type="GO" id="GO:0016779">
    <property type="term" value="F:nucleotidyltransferase activity"/>
    <property type="evidence" value="ECO:0007669"/>
    <property type="project" value="UniProtKB-KW"/>
</dbReference>
<dbReference type="Proteomes" id="UP001172142">
    <property type="component" value="Unassembled WGS sequence"/>
</dbReference>
<gene>
    <name evidence="2" type="ORF">QWY13_00785</name>
</gene>
<dbReference type="Pfam" id="PF01909">
    <property type="entry name" value="NTP_transf_2"/>
    <property type="match status" value="1"/>
</dbReference>
<accession>A0ABT8N807</accession>
<dbReference type="SUPFAM" id="SSF81301">
    <property type="entry name" value="Nucleotidyltransferase"/>
    <property type="match status" value="1"/>
</dbReference>
<dbReference type="CDD" id="cd05403">
    <property type="entry name" value="NT_KNTase_like"/>
    <property type="match status" value="1"/>
</dbReference>
<reference evidence="2 3" key="1">
    <citation type="submission" date="2023-07" db="EMBL/GenBank/DDBJ databases">
        <title>Novel species in genus Planococcus.</title>
        <authorList>
            <person name="Ning S."/>
        </authorList>
    </citation>
    <scope>NUCLEOTIDE SEQUENCE [LARGE SCALE GENOMIC DNA]</scope>
    <source>
        <strain evidence="2 3">N017</strain>
    </source>
</reference>
<evidence type="ECO:0000313" key="3">
    <source>
        <dbReference type="Proteomes" id="UP001172142"/>
    </source>
</evidence>
<dbReference type="InterPro" id="IPR002934">
    <property type="entry name" value="Polymerase_NTP_transf_dom"/>
</dbReference>
<keyword evidence="2" id="KW-0808">Transferase</keyword>
<comment type="caution">
    <text evidence="2">The sequence shown here is derived from an EMBL/GenBank/DDBJ whole genome shotgun (WGS) entry which is preliminary data.</text>
</comment>
<evidence type="ECO:0000259" key="1">
    <source>
        <dbReference type="Pfam" id="PF01909"/>
    </source>
</evidence>
<name>A0ABT8N807_9BACL</name>
<sequence>MEHDALATAKQLVTRLFPDCEAALLAGSIVRGEATETSDLDLVVFDNNIMSSYRKSLMENGWPVEIFVHSLTSYQAYFDSDCQRGRPSLPNMVAEGIVLKDNGMIESIKHEARLLLQKGPAEWSAKEAEQKRYFLTDVLEDFLGCSNRAEELFIANALAEQLSEFVLRVNRQWTGSSKWMVRALKRYDDEFAGRFIEAFESYYRTAEKEEVIQLTDAVLNKHGGRLFDGFTIGKESREQ</sequence>
<evidence type="ECO:0000313" key="2">
    <source>
        <dbReference type="EMBL" id="MDN7244007.1"/>
    </source>
</evidence>
<feature type="domain" description="Polymerase nucleotidyl transferase" evidence="1">
    <location>
        <begin position="21"/>
        <end position="45"/>
    </location>
</feature>
<organism evidence="2 3">
    <name type="scientific">Planococcus shenhongbingii</name>
    <dbReference type="NCBI Taxonomy" id="3058398"/>
    <lineage>
        <taxon>Bacteria</taxon>
        <taxon>Bacillati</taxon>
        <taxon>Bacillota</taxon>
        <taxon>Bacilli</taxon>
        <taxon>Bacillales</taxon>
        <taxon>Caryophanaceae</taxon>
        <taxon>Planococcus</taxon>
    </lineage>
</organism>
<dbReference type="RefSeq" id="WP_301854585.1">
    <property type="nucleotide sequence ID" value="NZ_JAUJWU010000001.1"/>
</dbReference>
<keyword evidence="3" id="KW-1185">Reference proteome</keyword>
<dbReference type="InterPro" id="IPR043519">
    <property type="entry name" value="NT_sf"/>
</dbReference>
<dbReference type="Gene3D" id="3.30.460.10">
    <property type="entry name" value="Beta Polymerase, domain 2"/>
    <property type="match status" value="1"/>
</dbReference>